<organism evidence="11 12">
    <name type="scientific">Vibrio gallaecicus</name>
    <dbReference type="NCBI Taxonomy" id="552386"/>
    <lineage>
        <taxon>Bacteria</taxon>
        <taxon>Pseudomonadati</taxon>
        <taxon>Pseudomonadota</taxon>
        <taxon>Gammaproteobacteria</taxon>
        <taxon>Vibrionales</taxon>
        <taxon>Vibrionaceae</taxon>
        <taxon>Vibrio</taxon>
    </lineage>
</organism>
<evidence type="ECO:0000256" key="2">
    <source>
        <dbReference type="ARBA" id="ARBA00008312"/>
    </source>
</evidence>
<dbReference type="SUPFAM" id="SSF52343">
    <property type="entry name" value="Ferredoxin reductase-like, C-terminal NADP-linked domain"/>
    <property type="match status" value="1"/>
</dbReference>
<dbReference type="EMBL" id="JBFRUW010000006">
    <property type="protein sequence ID" value="MFA0567457.1"/>
    <property type="molecule type" value="Genomic_DNA"/>
</dbReference>
<dbReference type="PROSITE" id="PS51384">
    <property type="entry name" value="FAD_FR"/>
    <property type="match status" value="1"/>
</dbReference>
<evidence type="ECO:0000256" key="9">
    <source>
        <dbReference type="ARBA" id="ARBA00047776"/>
    </source>
</evidence>
<dbReference type="SUPFAM" id="SSF63380">
    <property type="entry name" value="Riboflavin synthase domain-like"/>
    <property type="match status" value="1"/>
</dbReference>
<dbReference type="EC" id="1.18.1.2" evidence="3"/>
<name>A0ABV4N824_9VIBR</name>
<proteinExistence type="inferred from homology"/>
<dbReference type="Proteomes" id="UP001570417">
    <property type="component" value="Unassembled WGS sequence"/>
</dbReference>
<dbReference type="PANTHER" id="PTHR47878">
    <property type="entry name" value="OXIDOREDUCTASE FAD/NAD(P)-BINDING DOMAIN PROTEIN"/>
    <property type="match status" value="1"/>
</dbReference>
<dbReference type="Gene3D" id="3.40.50.80">
    <property type="entry name" value="Nucleotide-binding domain of ferredoxin-NADP reductase (FNR) module"/>
    <property type="match status" value="1"/>
</dbReference>
<reference evidence="11 12" key="1">
    <citation type="journal article" date="2024" name="ISME J.">
        <title>Tailless and filamentous prophages are predominant in marine Vibrio.</title>
        <authorList>
            <person name="Steensen K."/>
            <person name="Seneca J."/>
            <person name="Bartlau N."/>
            <person name="Yu X.A."/>
            <person name="Hussain F.A."/>
            <person name="Polz M.F."/>
        </authorList>
    </citation>
    <scope>NUCLEOTIDE SEQUENCE [LARGE SCALE GENOMIC DNA]</scope>
    <source>
        <strain evidence="11 12">10N.222.51.A1</strain>
    </source>
</reference>
<evidence type="ECO:0000259" key="10">
    <source>
        <dbReference type="PROSITE" id="PS51384"/>
    </source>
</evidence>
<dbReference type="InterPro" id="IPR017927">
    <property type="entry name" value="FAD-bd_FR_type"/>
</dbReference>
<comment type="catalytic activity">
    <reaction evidence="9">
        <text>2 reduced [2Fe-2S]-[ferredoxin] + NADP(+) + H(+) = 2 oxidized [2Fe-2S]-[ferredoxin] + NADPH</text>
        <dbReference type="Rhea" id="RHEA:20125"/>
        <dbReference type="Rhea" id="RHEA-COMP:10000"/>
        <dbReference type="Rhea" id="RHEA-COMP:10001"/>
        <dbReference type="ChEBI" id="CHEBI:15378"/>
        <dbReference type="ChEBI" id="CHEBI:33737"/>
        <dbReference type="ChEBI" id="CHEBI:33738"/>
        <dbReference type="ChEBI" id="CHEBI:57783"/>
        <dbReference type="ChEBI" id="CHEBI:58349"/>
        <dbReference type="EC" id="1.18.1.2"/>
    </reaction>
</comment>
<keyword evidence="6" id="KW-0274">FAD</keyword>
<evidence type="ECO:0000313" key="11">
    <source>
        <dbReference type="EMBL" id="MFA0567457.1"/>
    </source>
</evidence>
<comment type="cofactor">
    <cofactor evidence="1">
        <name>FAD</name>
        <dbReference type="ChEBI" id="CHEBI:57692"/>
    </cofactor>
</comment>
<evidence type="ECO:0000256" key="1">
    <source>
        <dbReference type="ARBA" id="ARBA00001974"/>
    </source>
</evidence>
<dbReference type="Gene3D" id="2.40.30.10">
    <property type="entry name" value="Translation factors"/>
    <property type="match status" value="1"/>
</dbReference>
<keyword evidence="5" id="KW-0547">Nucleotide-binding</keyword>
<dbReference type="InterPro" id="IPR001433">
    <property type="entry name" value="OxRdtase_FAD/NAD-bd"/>
</dbReference>
<dbReference type="CDD" id="cd06195">
    <property type="entry name" value="FNR1"/>
    <property type="match status" value="1"/>
</dbReference>
<evidence type="ECO:0000256" key="7">
    <source>
        <dbReference type="ARBA" id="ARBA00022857"/>
    </source>
</evidence>
<comment type="similarity">
    <text evidence="2">Belongs to the ferredoxin--NADP reductase type 1 family.</text>
</comment>
<dbReference type="InterPro" id="IPR033892">
    <property type="entry name" value="FNR_bac"/>
</dbReference>
<evidence type="ECO:0000256" key="5">
    <source>
        <dbReference type="ARBA" id="ARBA00022741"/>
    </source>
</evidence>
<evidence type="ECO:0000313" key="12">
    <source>
        <dbReference type="Proteomes" id="UP001570417"/>
    </source>
</evidence>
<comment type="caution">
    <text evidence="11">The sequence shown here is derived from an EMBL/GenBank/DDBJ whole genome shotgun (WGS) entry which is preliminary data.</text>
</comment>
<dbReference type="RefSeq" id="WP_372265009.1">
    <property type="nucleotide sequence ID" value="NZ_JBFRUW010000006.1"/>
</dbReference>
<keyword evidence="7" id="KW-0521">NADP</keyword>
<feature type="domain" description="FAD-binding FR-type" evidence="10">
    <location>
        <begin position="10"/>
        <end position="139"/>
    </location>
</feature>
<dbReference type="GO" id="GO:0004324">
    <property type="term" value="F:ferredoxin-NADP+ reductase activity"/>
    <property type="evidence" value="ECO:0007669"/>
    <property type="project" value="UniProtKB-EC"/>
</dbReference>
<dbReference type="PANTHER" id="PTHR47878:SF1">
    <property type="entry name" value="FLAVODOXIN_FERREDOXIN--NADP REDUCTASE"/>
    <property type="match status" value="1"/>
</dbReference>
<keyword evidence="4" id="KW-0285">Flavoprotein</keyword>
<evidence type="ECO:0000256" key="4">
    <source>
        <dbReference type="ARBA" id="ARBA00022630"/>
    </source>
</evidence>
<dbReference type="Pfam" id="PF00175">
    <property type="entry name" value="NAD_binding_1"/>
    <property type="match status" value="1"/>
</dbReference>
<dbReference type="InterPro" id="IPR017938">
    <property type="entry name" value="Riboflavin_synthase-like_b-brl"/>
</dbReference>
<keyword evidence="8 11" id="KW-0560">Oxidoreductase</keyword>
<accession>A0ABV4N824</accession>
<keyword evidence="12" id="KW-1185">Reference proteome</keyword>
<protein>
    <recommendedName>
        <fullName evidence="3">ferredoxin--NADP(+) reductase</fullName>
        <ecNumber evidence="3">1.18.1.2</ecNumber>
    </recommendedName>
</protein>
<gene>
    <name evidence="11" type="ORF">AB4566_04135</name>
</gene>
<evidence type="ECO:0000256" key="3">
    <source>
        <dbReference type="ARBA" id="ARBA00013223"/>
    </source>
</evidence>
<evidence type="ECO:0000256" key="8">
    <source>
        <dbReference type="ARBA" id="ARBA00023002"/>
    </source>
</evidence>
<dbReference type="InterPro" id="IPR039261">
    <property type="entry name" value="FNR_nucleotide-bd"/>
</dbReference>
<evidence type="ECO:0000256" key="6">
    <source>
        <dbReference type="ARBA" id="ARBA00022827"/>
    </source>
</evidence>
<sequence>MDNVSQGIPHGLVQGKVTKKIEWNDQLFSLHVHAPVSPYLAGQFTKLALPLVNEQLRLTEPAIATEYAAFPENSNPERQEYVRRAYSMVNSPSHALGHQHLEFLIVKDASGQLSPKLHELNTHDEIFVGKEPSGFMTLEEIPPAAKDLWMLATGTAIGPFIAMLETPHMADKFANIILVRAVRTQQDLTYQSRIAQLVHQFQGKLRYVPIISRESITGTLRGRIPTLLLRGELEHASSIAIDQQHSFFYLCGNPAMVRDTSEALKQIGLTKHLRRQAGQFSSENYW</sequence>
<dbReference type="InterPro" id="IPR051930">
    <property type="entry name" value="FNR_type-1"/>
</dbReference>